<gene>
    <name evidence="11" type="ORF">WL1483_4261</name>
</gene>
<dbReference type="PANTHER" id="PTHR34982">
    <property type="entry name" value="YOP PROTEINS TRANSLOCATION PROTEIN L"/>
    <property type="match status" value="1"/>
</dbReference>
<dbReference type="RefSeq" id="WP_060587379.1">
    <property type="nucleotide sequence ID" value="NZ_CP013067.1"/>
</dbReference>
<dbReference type="Pfam" id="PF02108">
    <property type="entry name" value="FliH"/>
    <property type="match status" value="1"/>
</dbReference>
<organism evidence="11 12">
    <name type="scientific">Aeromonas schubertii</name>
    <dbReference type="NCBI Taxonomy" id="652"/>
    <lineage>
        <taxon>Bacteria</taxon>
        <taxon>Pseudomonadati</taxon>
        <taxon>Pseudomonadota</taxon>
        <taxon>Gammaproteobacteria</taxon>
        <taxon>Aeromonadales</taxon>
        <taxon>Aeromonadaceae</taxon>
        <taxon>Aeromonas</taxon>
    </lineage>
</organism>
<comment type="function">
    <text evidence="1">Needed for flagellar regrowth and assembly.</text>
</comment>
<keyword evidence="6" id="KW-0963">Cytoplasm</keyword>
<proteinExistence type="inferred from homology"/>
<feature type="domain" description="Flagellar assembly protein FliH/Type III secretion system HrpE" evidence="10">
    <location>
        <begin position="96"/>
        <end position="214"/>
    </location>
</feature>
<dbReference type="InterPro" id="IPR000563">
    <property type="entry name" value="Flag_FliH"/>
</dbReference>
<sequence>MSHRLRKLAPGATRLYRFPPLQGEGEEQSQQAQFEFGYRQGVEQGLEQGYQDGLTQGRQSGHQEGHQQGFQAGYQQGVEQGRAEGQARFDEALRPFPALQEQLSALAREKLDAQKNLLSQVVTQVVRRVIQAEFTLNPGQVLLQVEQALAGLPAGQESVAIFLCEEDRQRLADLGMTECQGWPLHSEPALSVGDCRVESQAAVIEARTDERIETCLAQVEQVLDDVHA</sequence>
<evidence type="ECO:0000256" key="6">
    <source>
        <dbReference type="ARBA" id="ARBA00022490"/>
    </source>
</evidence>
<dbReference type="GO" id="GO:0071973">
    <property type="term" value="P:bacterial-type flagellum-dependent cell motility"/>
    <property type="evidence" value="ECO:0007669"/>
    <property type="project" value="InterPro"/>
</dbReference>
<keyword evidence="9" id="KW-1006">Bacterial flagellum protein export</keyword>
<dbReference type="PANTHER" id="PTHR34982:SF1">
    <property type="entry name" value="FLAGELLAR ASSEMBLY PROTEIN FLIH"/>
    <property type="match status" value="1"/>
</dbReference>
<evidence type="ECO:0000256" key="5">
    <source>
        <dbReference type="ARBA" id="ARBA00022448"/>
    </source>
</evidence>
<evidence type="ECO:0000256" key="1">
    <source>
        <dbReference type="ARBA" id="ARBA00003041"/>
    </source>
</evidence>
<keyword evidence="11" id="KW-0282">Flagellum</keyword>
<comment type="similarity">
    <text evidence="3">Belongs to the FliH family.</text>
</comment>
<dbReference type="Proteomes" id="UP000058114">
    <property type="component" value="Chromosome"/>
</dbReference>
<dbReference type="EMBL" id="CP013067">
    <property type="protein sequence ID" value="ALP43680.1"/>
    <property type="molecule type" value="Genomic_DNA"/>
</dbReference>
<keyword evidence="11" id="KW-0969">Cilium</keyword>
<evidence type="ECO:0000256" key="9">
    <source>
        <dbReference type="ARBA" id="ARBA00023225"/>
    </source>
</evidence>
<protein>
    <recommendedName>
        <fullName evidence="4">Flagellar assembly protein FliH</fullName>
    </recommendedName>
</protein>
<dbReference type="InterPro" id="IPR018035">
    <property type="entry name" value="Flagellar_FliH/T3SS_HrpE"/>
</dbReference>
<dbReference type="InterPro" id="IPR051472">
    <property type="entry name" value="T3SS_Stator/FliH"/>
</dbReference>
<dbReference type="PATRIC" id="fig|652.5.peg.3676"/>
<dbReference type="GO" id="GO:0003774">
    <property type="term" value="F:cytoskeletal motor activity"/>
    <property type="evidence" value="ECO:0007669"/>
    <property type="project" value="InterPro"/>
</dbReference>
<name>A0A0S2SPN6_9GAMM</name>
<evidence type="ECO:0000313" key="11">
    <source>
        <dbReference type="EMBL" id="ALP43680.1"/>
    </source>
</evidence>
<evidence type="ECO:0000313" key="12">
    <source>
        <dbReference type="Proteomes" id="UP000058114"/>
    </source>
</evidence>
<keyword evidence="7" id="KW-1005">Bacterial flagellum biogenesis</keyword>
<keyword evidence="11" id="KW-0966">Cell projection</keyword>
<dbReference type="GO" id="GO:0044781">
    <property type="term" value="P:bacterial-type flagellum organization"/>
    <property type="evidence" value="ECO:0007669"/>
    <property type="project" value="UniProtKB-KW"/>
</dbReference>
<comment type="subcellular location">
    <subcellularLocation>
        <location evidence="2">Cytoplasm</location>
    </subcellularLocation>
</comment>
<reference evidence="11 12" key="2">
    <citation type="journal article" date="2016" name="Genome Announc.">
        <title>Complete Genome Sequence of the Highly Virulent Aeromonas schubertii Strain WL1483, Isolated from Diseased Snakehead Fish (Channa argus) in China.</title>
        <authorList>
            <person name="Liu L."/>
            <person name="Li N."/>
            <person name="Zhang D."/>
            <person name="Fu X."/>
            <person name="Shi C."/>
            <person name="Lin Q."/>
            <person name="Hao G."/>
        </authorList>
    </citation>
    <scope>NUCLEOTIDE SEQUENCE [LARGE SCALE GENOMIC DNA]</scope>
    <source>
        <strain evidence="11 12">WL1483</strain>
    </source>
</reference>
<evidence type="ECO:0000256" key="7">
    <source>
        <dbReference type="ARBA" id="ARBA00022795"/>
    </source>
</evidence>
<evidence type="ECO:0000256" key="8">
    <source>
        <dbReference type="ARBA" id="ARBA00022927"/>
    </source>
</evidence>
<dbReference type="PRINTS" id="PR01003">
    <property type="entry name" value="FLGFLIH"/>
</dbReference>
<keyword evidence="8" id="KW-0653">Protein transport</keyword>
<evidence type="ECO:0000259" key="10">
    <source>
        <dbReference type="Pfam" id="PF02108"/>
    </source>
</evidence>
<dbReference type="KEGG" id="asr:WL1483_4261"/>
<dbReference type="AlphaFoldDB" id="A0A0S2SPN6"/>
<accession>A0A0S2SPN6</accession>
<dbReference type="GO" id="GO:0009288">
    <property type="term" value="C:bacterial-type flagellum"/>
    <property type="evidence" value="ECO:0007669"/>
    <property type="project" value="InterPro"/>
</dbReference>
<dbReference type="GO" id="GO:0015031">
    <property type="term" value="P:protein transport"/>
    <property type="evidence" value="ECO:0007669"/>
    <property type="project" value="UniProtKB-KW"/>
</dbReference>
<keyword evidence="5" id="KW-0813">Transport</keyword>
<evidence type="ECO:0000256" key="4">
    <source>
        <dbReference type="ARBA" id="ARBA00016507"/>
    </source>
</evidence>
<reference evidence="12" key="1">
    <citation type="submission" date="2015-10" db="EMBL/GenBank/DDBJ databases">
        <title>Complete Genome Sequence of Aeromonas schubertii strain WL1483.</title>
        <authorList>
            <person name="Liu L."/>
        </authorList>
    </citation>
    <scope>NUCLEOTIDE SEQUENCE [LARGE SCALE GENOMIC DNA]</scope>
    <source>
        <strain evidence="12">WL1483</strain>
    </source>
</reference>
<evidence type="ECO:0000256" key="2">
    <source>
        <dbReference type="ARBA" id="ARBA00004496"/>
    </source>
</evidence>
<dbReference type="GO" id="GO:0005829">
    <property type="term" value="C:cytosol"/>
    <property type="evidence" value="ECO:0007669"/>
    <property type="project" value="TreeGrafter"/>
</dbReference>
<evidence type="ECO:0000256" key="3">
    <source>
        <dbReference type="ARBA" id="ARBA00006602"/>
    </source>
</evidence>